<dbReference type="EMBL" id="NBCO01000013">
    <property type="protein sequence ID" value="ORC89097.1"/>
    <property type="molecule type" value="Genomic_DNA"/>
</dbReference>
<accession>A0A1X0NWL6</accession>
<sequence length="336" mass="38441">MRWALTRQRINSAEVQQILQRHQDSIHAQSTLWLSKAQVRDYYRIQCRGGVTIDAEGFKGRSIFCISEYSSNERRRLLSIQSPPVNRDDKWLLLTTAGSSSTSLTWTPATLEEYFYASLFACGEGMSNETLLVDAKVALPSSPSRTISLFNAQETSNPFLIDEALQHTHLITGKPFSHTISSALSTLWSQFGYISLKWIPHDEICNLQGIAVSPGEEPHRVYDLEPVDLVHFTQTDDEYQKNILHSIPRWALLQSLKSPIILFGTRCLTWRQMNLDMDIKGNRCTTTTLNPQLRGFPTSQHDIWIHCDHNLLYSGAPQRRHIVHRKLFYNSSQLLV</sequence>
<comment type="caution">
    <text evidence="1">The sequence shown here is derived from an EMBL/GenBank/DDBJ whole genome shotgun (WGS) entry which is preliminary data.</text>
</comment>
<dbReference type="AlphaFoldDB" id="A0A1X0NWL6"/>
<keyword evidence="2" id="KW-1185">Reference proteome</keyword>
<dbReference type="GeneID" id="39985097"/>
<dbReference type="RefSeq" id="XP_028883163.1">
    <property type="nucleotide sequence ID" value="XM_029025317.1"/>
</dbReference>
<organism evidence="1 2">
    <name type="scientific">Trypanosoma theileri</name>
    <dbReference type="NCBI Taxonomy" id="67003"/>
    <lineage>
        <taxon>Eukaryota</taxon>
        <taxon>Discoba</taxon>
        <taxon>Euglenozoa</taxon>
        <taxon>Kinetoplastea</taxon>
        <taxon>Metakinetoplastina</taxon>
        <taxon>Trypanosomatida</taxon>
        <taxon>Trypanosomatidae</taxon>
        <taxon>Trypanosoma</taxon>
    </lineage>
</organism>
<dbReference type="VEuPathDB" id="TriTrypDB:TM35_000131010"/>
<reference evidence="1 2" key="1">
    <citation type="submission" date="2017-03" db="EMBL/GenBank/DDBJ databases">
        <title>An alternative strategy for trypanosome survival in the mammalian bloodstream revealed through genome and transcriptome analysis of the ubiquitous bovine parasite Trypanosoma (Megatrypanum) theileri.</title>
        <authorList>
            <person name="Kelly S."/>
            <person name="Ivens A."/>
            <person name="Mott A."/>
            <person name="O'Neill E."/>
            <person name="Emms D."/>
            <person name="Macleod O."/>
            <person name="Voorheis P."/>
            <person name="Matthews J."/>
            <person name="Matthews K."/>
            <person name="Carrington M."/>
        </authorList>
    </citation>
    <scope>NUCLEOTIDE SEQUENCE [LARGE SCALE GENOMIC DNA]</scope>
    <source>
        <strain evidence="1">Edinburgh</strain>
    </source>
</reference>
<name>A0A1X0NWL6_9TRYP</name>
<evidence type="ECO:0000313" key="2">
    <source>
        <dbReference type="Proteomes" id="UP000192257"/>
    </source>
</evidence>
<dbReference type="Proteomes" id="UP000192257">
    <property type="component" value="Unassembled WGS sequence"/>
</dbReference>
<proteinExistence type="predicted"/>
<protein>
    <submittedName>
        <fullName evidence="1">Uncharacterized protein</fullName>
    </submittedName>
</protein>
<dbReference type="OrthoDB" id="271049at2759"/>
<gene>
    <name evidence="1" type="ORF">TM35_000131010</name>
</gene>
<evidence type="ECO:0000313" key="1">
    <source>
        <dbReference type="EMBL" id="ORC89097.1"/>
    </source>
</evidence>